<organism evidence="1 2">
    <name type="scientific">Panagrolaimus sp. ES5</name>
    <dbReference type="NCBI Taxonomy" id="591445"/>
    <lineage>
        <taxon>Eukaryota</taxon>
        <taxon>Metazoa</taxon>
        <taxon>Ecdysozoa</taxon>
        <taxon>Nematoda</taxon>
        <taxon>Chromadorea</taxon>
        <taxon>Rhabditida</taxon>
        <taxon>Tylenchina</taxon>
        <taxon>Panagrolaimomorpha</taxon>
        <taxon>Panagrolaimoidea</taxon>
        <taxon>Panagrolaimidae</taxon>
        <taxon>Panagrolaimus</taxon>
    </lineage>
</organism>
<name>A0AC34F5N6_9BILA</name>
<dbReference type="WBParaSite" id="ES5_v2.g12509.t1">
    <property type="protein sequence ID" value="ES5_v2.g12509.t1"/>
    <property type="gene ID" value="ES5_v2.g12509"/>
</dbReference>
<reference evidence="2" key="1">
    <citation type="submission" date="2022-11" db="UniProtKB">
        <authorList>
            <consortium name="WormBaseParasite"/>
        </authorList>
    </citation>
    <scope>IDENTIFICATION</scope>
</reference>
<evidence type="ECO:0000313" key="1">
    <source>
        <dbReference type="Proteomes" id="UP000887579"/>
    </source>
</evidence>
<proteinExistence type="predicted"/>
<dbReference type="Proteomes" id="UP000887579">
    <property type="component" value="Unplaced"/>
</dbReference>
<sequence>MENYMTCIGTVKDLLKNENDLSKRKAEKIRRQLEHCQEIVDAFEIVCNNLTAQLAELAAISGDPIESQEAVYLIELQDYKSELQNVRKKFEKALIKPQIVHGKPVMKEASTNTTAFYNAHSVSTSTELLPKEIHIKEASEIPAIKAARASRSKQFFLGFLPVLFFGLAFLTLFAEKQPPNNWRRMYGPQLDYDYLPPQ</sequence>
<evidence type="ECO:0000313" key="2">
    <source>
        <dbReference type="WBParaSite" id="ES5_v2.g12509.t1"/>
    </source>
</evidence>
<accession>A0AC34F5N6</accession>
<protein>
    <submittedName>
        <fullName evidence="2">Uncharacterized protein</fullName>
    </submittedName>
</protein>